<evidence type="ECO:0000313" key="2">
    <source>
        <dbReference type="EMBL" id="MFD1204014.1"/>
    </source>
</evidence>
<comment type="caution">
    <text evidence="2">The sequence shown here is derived from an EMBL/GenBank/DDBJ whole genome shotgun (WGS) entry which is preliminary data.</text>
</comment>
<keyword evidence="3" id="KW-1185">Reference proteome</keyword>
<accession>A0ABW3TUS8</accession>
<evidence type="ECO:0000313" key="3">
    <source>
        <dbReference type="Proteomes" id="UP001597231"/>
    </source>
</evidence>
<sequence length="121" mass="13422">MSKVKISEISTAIVRHLQEYTTEVEEGLEKEKEKAAKDGAKTLKATSPKGPTGKYAKGWRAKRDGKAWVIYNATRYQLAHLLEKGHAKRGGGRVPGKVHIAPVEEQVIDQFEKGVEKVIRG</sequence>
<gene>
    <name evidence="2" type="ORF">ACFQ38_02575</name>
</gene>
<reference evidence="3" key="1">
    <citation type="journal article" date="2019" name="Int. J. Syst. Evol. Microbiol.">
        <title>The Global Catalogue of Microorganisms (GCM) 10K type strain sequencing project: providing services to taxonomists for standard genome sequencing and annotation.</title>
        <authorList>
            <consortium name="The Broad Institute Genomics Platform"/>
            <consortium name="The Broad Institute Genome Sequencing Center for Infectious Disease"/>
            <person name="Wu L."/>
            <person name="Ma J."/>
        </authorList>
    </citation>
    <scope>NUCLEOTIDE SEQUENCE [LARGE SCALE GENOMIC DNA]</scope>
    <source>
        <strain evidence="3">CCUG 53915</strain>
    </source>
</reference>
<organism evidence="2 3">
    <name type="scientific">Sporosarcina contaminans</name>
    <dbReference type="NCBI Taxonomy" id="633403"/>
    <lineage>
        <taxon>Bacteria</taxon>
        <taxon>Bacillati</taxon>
        <taxon>Bacillota</taxon>
        <taxon>Bacilli</taxon>
        <taxon>Bacillales</taxon>
        <taxon>Caryophanaceae</taxon>
        <taxon>Sporosarcina</taxon>
    </lineage>
</organism>
<dbReference type="EMBL" id="JBHTLT010000015">
    <property type="protein sequence ID" value="MFD1204014.1"/>
    <property type="molecule type" value="Genomic_DNA"/>
</dbReference>
<evidence type="ECO:0000256" key="1">
    <source>
        <dbReference type="SAM" id="MobiDB-lite"/>
    </source>
</evidence>
<dbReference type="Pfam" id="PF04883">
    <property type="entry name" value="HK97-gp10_like"/>
    <property type="match status" value="1"/>
</dbReference>
<feature type="region of interest" description="Disordered" evidence="1">
    <location>
        <begin position="34"/>
        <end position="57"/>
    </location>
</feature>
<dbReference type="Proteomes" id="UP001597231">
    <property type="component" value="Unassembled WGS sequence"/>
</dbReference>
<protein>
    <submittedName>
        <fullName evidence="2">HK97 gp10 family phage protein</fullName>
    </submittedName>
</protein>
<dbReference type="RefSeq" id="WP_381479716.1">
    <property type="nucleotide sequence ID" value="NZ_JBHTLT010000015.1"/>
</dbReference>
<dbReference type="InterPro" id="IPR010064">
    <property type="entry name" value="HK97-gp10_tail"/>
</dbReference>
<name>A0ABW3TUS8_9BACL</name>
<proteinExistence type="predicted"/>